<organism evidence="2 3">
    <name type="scientific">Ralstonia solanacearum (strain Po82)</name>
    <dbReference type="NCBI Taxonomy" id="1031711"/>
    <lineage>
        <taxon>Bacteria</taxon>
        <taxon>Pseudomonadati</taxon>
        <taxon>Pseudomonadota</taxon>
        <taxon>Betaproteobacteria</taxon>
        <taxon>Burkholderiales</taxon>
        <taxon>Burkholderiaceae</taxon>
        <taxon>Ralstonia</taxon>
        <taxon>Ralstonia solanacearum species complex</taxon>
    </lineage>
</organism>
<dbReference type="EMBL" id="CP002819">
    <property type="protein sequence ID" value="AEG68964.1"/>
    <property type="molecule type" value="Genomic_DNA"/>
</dbReference>
<feature type="region of interest" description="Disordered" evidence="1">
    <location>
        <begin position="1"/>
        <end position="22"/>
    </location>
</feature>
<gene>
    <name evidence="2" type="ordered locus">RSPO_c01664</name>
</gene>
<name>F6G1F9_RALS8</name>
<accession>F6G1F9</accession>
<protein>
    <submittedName>
        <fullName evidence="2">Uncharacterized protein</fullName>
    </submittedName>
</protein>
<evidence type="ECO:0000313" key="3">
    <source>
        <dbReference type="Proteomes" id="UP000007953"/>
    </source>
</evidence>
<dbReference type="AlphaFoldDB" id="F6G1F9"/>
<reference evidence="2 3" key="1">
    <citation type="journal article" date="2011" name="J. Bacteriol.">
        <title>Complete genome sequence of the plant pathogen Ralstonia solanacearum strain Po82.</title>
        <authorList>
            <person name="Xu J."/>
            <person name="Zheng H.J."/>
            <person name="Liu L."/>
            <person name="Pan Z.C."/>
            <person name="Prior P."/>
            <person name="Tang B."/>
            <person name="Xu J.S."/>
            <person name="Zhang H."/>
            <person name="Tian Q."/>
            <person name="Zhang L.Q."/>
            <person name="Feng J."/>
        </authorList>
    </citation>
    <scope>NUCLEOTIDE SEQUENCE [LARGE SCALE GENOMIC DNA]</scope>
    <source>
        <strain evidence="2 3">Po82</strain>
    </source>
</reference>
<feature type="compositionally biased region" description="Basic residues" evidence="1">
    <location>
        <begin position="8"/>
        <end position="18"/>
    </location>
</feature>
<evidence type="ECO:0000256" key="1">
    <source>
        <dbReference type="SAM" id="MobiDB-lite"/>
    </source>
</evidence>
<dbReference type="Proteomes" id="UP000007953">
    <property type="component" value="Chromosome"/>
</dbReference>
<dbReference type="PATRIC" id="fig|1031711.3.peg.1619"/>
<dbReference type="HOGENOM" id="CLU_2976105_0_0_4"/>
<proteinExistence type="predicted"/>
<dbReference type="KEGG" id="rsn:RSPO_c01664"/>
<evidence type="ECO:0000313" key="2">
    <source>
        <dbReference type="EMBL" id="AEG68964.1"/>
    </source>
</evidence>
<sequence>MDDLSHGRLPHRAGRRRSGGTQAYQLPRAVHGAGPGGAATACFGHAAAQHGRAVAISG</sequence>